<dbReference type="Proteomes" id="UP000240708">
    <property type="component" value="Unassembled WGS sequence"/>
</dbReference>
<dbReference type="RefSeq" id="WP_106566518.1">
    <property type="nucleotide sequence ID" value="NZ_PYGF01000002.1"/>
</dbReference>
<gene>
    <name evidence="2" type="ORF">CLV48_102426</name>
</gene>
<dbReference type="Gene3D" id="3.40.50.2000">
    <property type="entry name" value="Glycogen Phosphorylase B"/>
    <property type="match status" value="2"/>
</dbReference>
<keyword evidence="2" id="KW-0808">Transferase</keyword>
<keyword evidence="3" id="KW-1185">Reference proteome</keyword>
<dbReference type="AlphaFoldDB" id="A0A2P8EAW9"/>
<proteinExistence type="predicted"/>
<feature type="domain" description="Glycosyl transferase family 1" evidence="1">
    <location>
        <begin position="190"/>
        <end position="331"/>
    </location>
</feature>
<dbReference type="InterPro" id="IPR001296">
    <property type="entry name" value="Glyco_trans_1"/>
</dbReference>
<accession>A0A2P8EAW9</accession>
<evidence type="ECO:0000313" key="2">
    <source>
        <dbReference type="EMBL" id="PSL06608.1"/>
    </source>
</evidence>
<dbReference type="SUPFAM" id="SSF53756">
    <property type="entry name" value="UDP-Glycosyltransferase/glycogen phosphorylase"/>
    <property type="match status" value="1"/>
</dbReference>
<dbReference type="GO" id="GO:0016757">
    <property type="term" value="F:glycosyltransferase activity"/>
    <property type="evidence" value="ECO:0007669"/>
    <property type="project" value="InterPro"/>
</dbReference>
<comment type="caution">
    <text evidence="2">The sequence shown here is derived from an EMBL/GenBank/DDBJ whole genome shotgun (WGS) entry which is preliminary data.</text>
</comment>
<name>A0A2P8EAW9_9BACT</name>
<dbReference type="PANTHER" id="PTHR12526">
    <property type="entry name" value="GLYCOSYLTRANSFERASE"/>
    <property type="match status" value="1"/>
</dbReference>
<sequence length="357" mass="41602">MKVLLLNDYPMDSYYKDWEKGITPGQQLWGKTEIDKMDGIEMIILSHEENKFLKKLGNLFLIQHLDLQLRALKYSKDIDAYYSPFGTAATKLLLALKFLGLLKTPIVVMIHYPLLGMNSKNKFKRWLGEKLFKGYDRAIFISKRLKIDALNAFRISEYDCKEKVHSMDWGSETSYYEKFINEEEEEDYAVTNGQTDRDFDTLIEAFRELDLKLKIFAKADYKPKTKDIPSNVEIFTHWINNSDLCRIYNRAKIVLICFKMKRSSTLGLTSLFDSMSMGKAVIMTENPYIDIDINKEGVGFTVKEGDIAAWREKINILMDNPVLRKQMGKRGLELQNKYYSLEKFGLALFEIIKSLKK</sequence>
<evidence type="ECO:0000259" key="1">
    <source>
        <dbReference type="Pfam" id="PF00534"/>
    </source>
</evidence>
<reference evidence="2 3" key="1">
    <citation type="submission" date="2018-03" db="EMBL/GenBank/DDBJ databases">
        <title>Genomic Encyclopedia of Archaeal and Bacterial Type Strains, Phase II (KMG-II): from individual species to whole genera.</title>
        <authorList>
            <person name="Goeker M."/>
        </authorList>
    </citation>
    <scope>NUCLEOTIDE SEQUENCE [LARGE SCALE GENOMIC DNA]</scope>
    <source>
        <strain evidence="2 3">DSM 28057</strain>
    </source>
</reference>
<protein>
    <submittedName>
        <fullName evidence="2">Glycosyltransferase involved in cell wall biosynthesis</fullName>
    </submittedName>
</protein>
<dbReference type="EMBL" id="PYGF01000002">
    <property type="protein sequence ID" value="PSL06608.1"/>
    <property type="molecule type" value="Genomic_DNA"/>
</dbReference>
<evidence type="ECO:0000313" key="3">
    <source>
        <dbReference type="Proteomes" id="UP000240708"/>
    </source>
</evidence>
<dbReference type="OrthoDB" id="834818at2"/>
<organism evidence="2 3">
    <name type="scientific">Cecembia rubra</name>
    <dbReference type="NCBI Taxonomy" id="1485585"/>
    <lineage>
        <taxon>Bacteria</taxon>
        <taxon>Pseudomonadati</taxon>
        <taxon>Bacteroidota</taxon>
        <taxon>Cytophagia</taxon>
        <taxon>Cytophagales</taxon>
        <taxon>Cyclobacteriaceae</taxon>
        <taxon>Cecembia</taxon>
    </lineage>
</organism>
<dbReference type="Pfam" id="PF00534">
    <property type="entry name" value="Glycos_transf_1"/>
    <property type="match status" value="1"/>
</dbReference>